<evidence type="ECO:0000256" key="1">
    <source>
        <dbReference type="SAM" id="MobiDB-lite"/>
    </source>
</evidence>
<accession>A0A5B9QZC9</accession>
<feature type="compositionally biased region" description="Pro residues" evidence="1">
    <location>
        <begin position="1"/>
        <end position="18"/>
    </location>
</feature>
<gene>
    <name evidence="3" type="ORF">UC8_52860</name>
</gene>
<keyword evidence="2" id="KW-0812">Transmembrane</keyword>
<sequence>MSNQPPPNAPYSPPPPAPQGGGPQHPHPPGSQGDSTGGVIPYKNPKALVAYYLGIFSLFPALGFPLGIASIWLGVLGLKARNRDPIIKGHVHAWIGIVLGVIGMPLHLLVGLGVITAIVSG</sequence>
<evidence type="ECO:0000313" key="3">
    <source>
        <dbReference type="EMBL" id="QEG43240.1"/>
    </source>
</evidence>
<dbReference type="EMBL" id="CP042914">
    <property type="protein sequence ID" value="QEG43240.1"/>
    <property type="molecule type" value="Genomic_DNA"/>
</dbReference>
<reference evidence="3 4" key="1">
    <citation type="submission" date="2019-08" db="EMBL/GenBank/DDBJ databases">
        <title>Deep-cultivation of Planctomycetes and their phenomic and genomic characterization uncovers novel biology.</title>
        <authorList>
            <person name="Wiegand S."/>
            <person name="Jogler M."/>
            <person name="Boedeker C."/>
            <person name="Pinto D."/>
            <person name="Vollmers J."/>
            <person name="Rivas-Marin E."/>
            <person name="Kohn T."/>
            <person name="Peeters S.H."/>
            <person name="Heuer A."/>
            <person name="Rast P."/>
            <person name="Oberbeckmann S."/>
            <person name="Bunk B."/>
            <person name="Jeske O."/>
            <person name="Meyerdierks A."/>
            <person name="Storesund J.E."/>
            <person name="Kallscheuer N."/>
            <person name="Luecker S."/>
            <person name="Lage O.M."/>
            <person name="Pohl T."/>
            <person name="Merkel B.J."/>
            <person name="Hornburger P."/>
            <person name="Mueller R.-W."/>
            <person name="Bruemmer F."/>
            <person name="Labrenz M."/>
            <person name="Spormann A.M."/>
            <person name="Op den Camp H."/>
            <person name="Overmann J."/>
            <person name="Amann R."/>
            <person name="Jetten M.S.M."/>
            <person name="Mascher T."/>
            <person name="Medema M.H."/>
            <person name="Devos D.P."/>
            <person name="Kaster A.-K."/>
            <person name="Ovreas L."/>
            <person name="Rohde M."/>
            <person name="Galperin M.Y."/>
            <person name="Jogler C."/>
        </authorList>
    </citation>
    <scope>NUCLEOTIDE SEQUENCE [LARGE SCALE GENOMIC DNA]</scope>
    <source>
        <strain evidence="3 4">UC8</strain>
    </source>
</reference>
<dbReference type="AlphaFoldDB" id="A0A5B9QZC9"/>
<dbReference type="Proteomes" id="UP000325286">
    <property type="component" value="Chromosome"/>
</dbReference>
<dbReference type="KEGG" id="rul:UC8_52860"/>
<feature type="transmembrane region" description="Helical" evidence="2">
    <location>
        <begin position="94"/>
        <end position="119"/>
    </location>
</feature>
<evidence type="ECO:0008006" key="5">
    <source>
        <dbReference type="Google" id="ProtNLM"/>
    </source>
</evidence>
<keyword evidence="4" id="KW-1185">Reference proteome</keyword>
<name>A0A5B9QZC9_9BACT</name>
<feature type="transmembrane region" description="Helical" evidence="2">
    <location>
        <begin position="49"/>
        <end position="73"/>
    </location>
</feature>
<evidence type="ECO:0000256" key="2">
    <source>
        <dbReference type="SAM" id="Phobius"/>
    </source>
</evidence>
<dbReference type="RefSeq" id="WP_148080568.1">
    <property type="nucleotide sequence ID" value="NZ_CP042914.1"/>
</dbReference>
<proteinExistence type="predicted"/>
<organism evidence="3 4">
    <name type="scientific">Roseimaritima ulvae</name>
    <dbReference type="NCBI Taxonomy" id="980254"/>
    <lineage>
        <taxon>Bacteria</taxon>
        <taxon>Pseudomonadati</taxon>
        <taxon>Planctomycetota</taxon>
        <taxon>Planctomycetia</taxon>
        <taxon>Pirellulales</taxon>
        <taxon>Pirellulaceae</taxon>
        <taxon>Roseimaritima</taxon>
    </lineage>
</organism>
<dbReference type="OrthoDB" id="213462at2"/>
<evidence type="ECO:0000313" key="4">
    <source>
        <dbReference type="Proteomes" id="UP000325286"/>
    </source>
</evidence>
<feature type="region of interest" description="Disordered" evidence="1">
    <location>
        <begin position="1"/>
        <end position="39"/>
    </location>
</feature>
<keyword evidence="2" id="KW-1133">Transmembrane helix</keyword>
<keyword evidence="2" id="KW-0472">Membrane</keyword>
<protein>
    <recommendedName>
        <fullName evidence="5">DUF4190 domain-containing protein</fullName>
    </recommendedName>
</protein>